<dbReference type="SUPFAM" id="SSF53067">
    <property type="entry name" value="Actin-like ATPase domain"/>
    <property type="match status" value="2"/>
</dbReference>
<dbReference type="EMBL" id="JAGYPJ010000001">
    <property type="protein sequence ID" value="MBS4200131.1"/>
    <property type="molecule type" value="Genomic_DNA"/>
</dbReference>
<feature type="domain" description="Carbohydrate kinase FGGY N-terminal" evidence="5">
    <location>
        <begin position="3"/>
        <end position="243"/>
    </location>
</feature>
<evidence type="ECO:0000313" key="7">
    <source>
        <dbReference type="EMBL" id="MBS4200131.1"/>
    </source>
</evidence>
<protein>
    <submittedName>
        <fullName evidence="7">Carbohydrate kinase</fullName>
    </submittedName>
</protein>
<dbReference type="InterPro" id="IPR018483">
    <property type="entry name" value="Carb_kinase_FGGY_CS"/>
</dbReference>
<dbReference type="Pfam" id="PF02782">
    <property type="entry name" value="FGGY_C"/>
    <property type="match status" value="1"/>
</dbReference>
<dbReference type="Pfam" id="PF00370">
    <property type="entry name" value="FGGY_N"/>
    <property type="match status" value="1"/>
</dbReference>
<dbReference type="InterPro" id="IPR043129">
    <property type="entry name" value="ATPase_NBD"/>
</dbReference>
<feature type="domain" description="Carbohydrate kinase FGGY C-terminal" evidence="6">
    <location>
        <begin position="256"/>
        <end position="443"/>
    </location>
</feature>
<dbReference type="InterPro" id="IPR000577">
    <property type="entry name" value="Carb_kinase_FGGY"/>
</dbReference>
<dbReference type="PANTHER" id="PTHR43095:SF5">
    <property type="entry name" value="XYLULOSE KINASE"/>
    <property type="match status" value="1"/>
</dbReference>
<dbReference type="CDD" id="cd07773">
    <property type="entry name" value="ASKHA_NBD_FGGY_FK"/>
    <property type="match status" value="1"/>
</dbReference>
<dbReference type="RefSeq" id="WP_213110738.1">
    <property type="nucleotide sequence ID" value="NZ_JAGYPJ010000001.1"/>
</dbReference>
<evidence type="ECO:0000256" key="4">
    <source>
        <dbReference type="RuleBase" id="RU003733"/>
    </source>
</evidence>
<evidence type="ECO:0000256" key="2">
    <source>
        <dbReference type="ARBA" id="ARBA00022679"/>
    </source>
</evidence>
<reference evidence="7 8" key="1">
    <citation type="submission" date="2021-05" db="EMBL/GenBank/DDBJ databases">
        <title>Novel Bacillus species.</title>
        <authorList>
            <person name="Liu G."/>
        </authorList>
    </citation>
    <scope>NUCLEOTIDE SEQUENCE [LARGE SCALE GENOMIC DNA]</scope>
    <source>
        <strain evidence="7 8">FJAT-49732</strain>
    </source>
</reference>
<evidence type="ECO:0000259" key="5">
    <source>
        <dbReference type="Pfam" id="PF00370"/>
    </source>
</evidence>
<dbReference type="InterPro" id="IPR018484">
    <property type="entry name" value="FGGY_N"/>
</dbReference>
<keyword evidence="3 4" id="KW-0418">Kinase</keyword>
<gene>
    <name evidence="7" type="ORF">KHA93_10855</name>
</gene>
<dbReference type="AlphaFoldDB" id="A0A942TNT1"/>
<dbReference type="PANTHER" id="PTHR43095">
    <property type="entry name" value="SUGAR KINASE"/>
    <property type="match status" value="1"/>
</dbReference>
<keyword evidence="8" id="KW-1185">Reference proteome</keyword>
<dbReference type="InterPro" id="IPR050406">
    <property type="entry name" value="FGGY_Carb_Kinase"/>
</dbReference>
<dbReference type="Proteomes" id="UP000682713">
    <property type="component" value="Unassembled WGS sequence"/>
</dbReference>
<evidence type="ECO:0000256" key="3">
    <source>
        <dbReference type="ARBA" id="ARBA00022777"/>
    </source>
</evidence>
<organism evidence="7 8">
    <name type="scientific">Lederbergia citrisecunda</name>
    <dbReference type="NCBI Taxonomy" id="2833583"/>
    <lineage>
        <taxon>Bacteria</taxon>
        <taxon>Bacillati</taxon>
        <taxon>Bacillota</taxon>
        <taxon>Bacilli</taxon>
        <taxon>Bacillales</taxon>
        <taxon>Bacillaceae</taxon>
        <taxon>Lederbergia</taxon>
    </lineage>
</organism>
<dbReference type="PIRSF" id="PIRSF000538">
    <property type="entry name" value="GlpK"/>
    <property type="match status" value="1"/>
</dbReference>
<evidence type="ECO:0000256" key="1">
    <source>
        <dbReference type="ARBA" id="ARBA00009156"/>
    </source>
</evidence>
<name>A0A942TNT1_9BACI</name>
<sequence length="500" mass="55338">MKMLLGIDIGTTNCKAAVFDETGKCMKIVSRATKAHYRENGQAFYDPNEIWEIVSANIKEAIVDYKQSVAVIGITSMAETGLLIDRKSKLPKTEMIPWFDKRAMEETEYIFKSSDPIERFSKSGLPPSFKYGLPKILWLKKHDSDITKDAVWLSASDFIAFKLTGEFGTDYSLAARTYGFRIDEKIWDAPWLNTFGLEETLFPDAQLAGTPIGEVNNQDCIEYGLSKGTPVAVSGHDHVCAALAVGAVNPETVLDSMGTAETLVGAFKERKLGEKEFKSGLSYGCHVVKDRYFWMGGNPSSGGSIEWIRSQVSETQLTYDEMLRLLEEASEGPTGILYFPYLSGSGAPNPNPYAKAAFIGLEKNHGRKDIIKSMLEGTAYQLKLIQKAAEEIAGKEITKVVAVGGGTKNKYWMQIKADVSGCTYSIPDISESTLLGAAMAAGIGSGIYRDEQEAIDKISNQFRMEITPNEGNHSAYQSAYSKDYLMMEEVFRTYYKKQPN</sequence>
<dbReference type="Gene3D" id="3.30.420.40">
    <property type="match status" value="2"/>
</dbReference>
<dbReference type="PROSITE" id="PS00445">
    <property type="entry name" value="FGGY_KINASES_2"/>
    <property type="match status" value="1"/>
</dbReference>
<dbReference type="GO" id="GO:0016773">
    <property type="term" value="F:phosphotransferase activity, alcohol group as acceptor"/>
    <property type="evidence" value="ECO:0007669"/>
    <property type="project" value="InterPro"/>
</dbReference>
<evidence type="ECO:0000313" key="8">
    <source>
        <dbReference type="Proteomes" id="UP000682713"/>
    </source>
</evidence>
<comment type="similarity">
    <text evidence="1 4">Belongs to the FGGY kinase family.</text>
</comment>
<comment type="caution">
    <text evidence="7">The sequence shown here is derived from an EMBL/GenBank/DDBJ whole genome shotgun (WGS) entry which is preliminary data.</text>
</comment>
<accession>A0A942TNT1</accession>
<proteinExistence type="inferred from homology"/>
<dbReference type="InterPro" id="IPR018485">
    <property type="entry name" value="FGGY_C"/>
</dbReference>
<dbReference type="GO" id="GO:0016301">
    <property type="term" value="F:kinase activity"/>
    <property type="evidence" value="ECO:0007669"/>
    <property type="project" value="UniProtKB-KW"/>
</dbReference>
<keyword evidence="2 4" id="KW-0808">Transferase</keyword>
<dbReference type="GO" id="GO:0005975">
    <property type="term" value="P:carbohydrate metabolic process"/>
    <property type="evidence" value="ECO:0007669"/>
    <property type="project" value="InterPro"/>
</dbReference>
<evidence type="ECO:0000259" key="6">
    <source>
        <dbReference type="Pfam" id="PF02782"/>
    </source>
</evidence>